<feature type="compositionally biased region" description="Polar residues" evidence="2">
    <location>
        <begin position="648"/>
        <end position="677"/>
    </location>
</feature>
<dbReference type="SMART" id="SM00324">
    <property type="entry name" value="RhoGAP"/>
    <property type="match status" value="1"/>
</dbReference>
<name>A0A068RK98_9FUNG</name>
<dbReference type="PANTHER" id="PTHR23176:SF129">
    <property type="entry name" value="RHO GTPASE ACTIVATING PROTEIN AT 16F, ISOFORM E-RELATED"/>
    <property type="match status" value="1"/>
</dbReference>
<dbReference type="SUPFAM" id="SSF50729">
    <property type="entry name" value="PH domain-like"/>
    <property type="match status" value="1"/>
</dbReference>
<dbReference type="SMART" id="SM00233">
    <property type="entry name" value="PH"/>
    <property type="match status" value="1"/>
</dbReference>
<evidence type="ECO:0000259" key="3">
    <source>
        <dbReference type="PROSITE" id="PS50003"/>
    </source>
</evidence>
<dbReference type="InterPro" id="IPR001683">
    <property type="entry name" value="PX_dom"/>
</dbReference>
<dbReference type="Gene3D" id="2.30.29.30">
    <property type="entry name" value="Pleckstrin-homology domain (PH domain)/Phosphotyrosine-binding domain (PTB)"/>
    <property type="match status" value="1"/>
</dbReference>
<evidence type="ECO:0000256" key="2">
    <source>
        <dbReference type="SAM" id="MobiDB-lite"/>
    </source>
</evidence>
<dbReference type="PANTHER" id="PTHR23176">
    <property type="entry name" value="RHO/RAC/CDC GTPASE-ACTIVATING PROTEIN"/>
    <property type="match status" value="1"/>
</dbReference>
<comment type="caution">
    <text evidence="6">The sequence shown here is derived from an EMBL/GenBank/DDBJ whole genome shotgun (WGS) entry which is preliminary data.</text>
</comment>
<dbReference type="GO" id="GO:0005737">
    <property type="term" value="C:cytoplasm"/>
    <property type="evidence" value="ECO:0007669"/>
    <property type="project" value="TreeGrafter"/>
</dbReference>
<proteinExistence type="predicted"/>
<feature type="compositionally biased region" description="Low complexity" evidence="2">
    <location>
        <begin position="878"/>
        <end position="894"/>
    </location>
</feature>
<dbReference type="SUPFAM" id="SSF48350">
    <property type="entry name" value="GTPase activation domain, GAP"/>
    <property type="match status" value="1"/>
</dbReference>
<sequence length="993" mass="110016">MCYICPLQLKSPATPAEELAHLRSQNEQLWRIVEKQRVMIHNLQKDNTRLAIERDGLVNKLNAYEKEPSGGGIRSKPSSVVVVDDMESDQSLSPDGVSSPVPPPRSPFRRAISDEPSSIRSPPISPPGSTTNVAMEFTSSSSSRSRVNLLEQERRDPQRTMEMTDRQQGFEHDGDMLVLGDITVKVVGSNLKTNSRGKEVISFTIAVGRQRTADLAFHELWRVEKFYSDFLDLDAKLKAQSSPAVASKISKLPEKALFNTNAPSKVDQRKMALEHYLQQTLILPWEDVTDLCEFLSSNVVKQRPAHQKKRHRSGHKEGYLTKRGKNFGGWKTRYFVMNGDMIDYFESKEGNHLGTIRLTNAQIGRQQSSVTTNPASQADGNDDSSYRHAFLLVEQKRPGSSSVSRHILCAESDQERDEWVDAIVRNVRYDDDSSSKQRTKKDKARKSSKSDTSPENKEPSMDVGIALSNPTLTTMADGGGEQQQHILPNTMTAATDYGRCSLDYPSLPIHPHNNTQPTTPQLAHRSSMINFGTGSDPLGTPPRAPSPSLGSNNGRISEDWQEDSSDKKKTKTNRMTFWGRKKTTTTTTNDNPPNHHHPPQSSSSSPGSGLQADTITPPPSTTTGTRTSIAPTGLRGLLSRASSEADRQTIQQQQRSYNSNTANAKGTPQGDASSGPNQVFGVPLEEAVRVSRAAEGYELPSVVYRCIQYLDAKNAATEEGLYRLSGSSKVMKALQYEFNQRGDIDLLASEEEYDVHAIAGLLKLWLRELPSNVLTRERYTDFLHVIDLLDRKDRVNELGRLVSELPLANYTLLRALIAHLLCVVQHSDINKMTTRNVSIVFSPTLGIPAMIFNLFLSEFNYVFWTDENGEAAPRTIDSSSSAITTTTTTPSSTIPVVTELSPAPKKMMRKPTLKLREESGRTNRNSVSYVDGAPAAMVDLERNKDGPLVLDDEDEEGDELTLQTPSQDQPISPTAAARINTQNYPTTFTTTTT</sequence>
<organism evidence="6 7">
    <name type="scientific">Lichtheimia corymbifera JMRC:FSU:9682</name>
    <dbReference type="NCBI Taxonomy" id="1263082"/>
    <lineage>
        <taxon>Eukaryota</taxon>
        <taxon>Fungi</taxon>
        <taxon>Fungi incertae sedis</taxon>
        <taxon>Mucoromycota</taxon>
        <taxon>Mucoromycotina</taxon>
        <taxon>Mucoromycetes</taxon>
        <taxon>Mucorales</taxon>
        <taxon>Lichtheimiaceae</taxon>
        <taxon>Lichtheimia</taxon>
    </lineage>
</organism>
<evidence type="ECO:0000259" key="4">
    <source>
        <dbReference type="PROSITE" id="PS50195"/>
    </source>
</evidence>
<feature type="region of interest" description="Disordered" evidence="2">
    <location>
        <begin position="874"/>
        <end position="894"/>
    </location>
</feature>
<feature type="compositionally biased region" description="Low complexity" evidence="2">
    <location>
        <begin position="86"/>
        <end position="99"/>
    </location>
</feature>
<evidence type="ECO:0000313" key="7">
    <source>
        <dbReference type="Proteomes" id="UP000027586"/>
    </source>
</evidence>
<dbReference type="CDD" id="cd06093">
    <property type="entry name" value="PX_domain"/>
    <property type="match status" value="1"/>
</dbReference>
<feature type="domain" description="PH" evidence="3">
    <location>
        <begin position="313"/>
        <end position="428"/>
    </location>
</feature>
<dbReference type="Pfam" id="PF00620">
    <property type="entry name" value="RhoGAP"/>
    <property type="match status" value="1"/>
</dbReference>
<protein>
    <submittedName>
        <fullName evidence="6">-domain-containing protein</fullName>
    </submittedName>
</protein>
<dbReference type="GO" id="GO:0035091">
    <property type="term" value="F:phosphatidylinositol binding"/>
    <property type="evidence" value="ECO:0007669"/>
    <property type="project" value="InterPro"/>
</dbReference>
<feature type="region of interest" description="Disordered" evidence="2">
    <location>
        <begin position="430"/>
        <end position="464"/>
    </location>
</feature>
<dbReference type="Gene3D" id="3.30.1520.10">
    <property type="entry name" value="Phox-like domain"/>
    <property type="match status" value="1"/>
</dbReference>
<evidence type="ECO:0000313" key="6">
    <source>
        <dbReference type="EMBL" id="CDH49406.1"/>
    </source>
</evidence>
<feature type="domain" description="Rho-GAP" evidence="5">
    <location>
        <begin position="682"/>
        <end position="883"/>
    </location>
</feature>
<dbReference type="OrthoDB" id="185175at2759"/>
<feature type="compositionally biased region" description="Polar residues" evidence="2">
    <location>
        <begin position="963"/>
        <end position="972"/>
    </location>
</feature>
<dbReference type="GO" id="GO:0005096">
    <property type="term" value="F:GTPase activator activity"/>
    <property type="evidence" value="ECO:0007669"/>
    <property type="project" value="UniProtKB-KW"/>
</dbReference>
<dbReference type="InterPro" id="IPR036871">
    <property type="entry name" value="PX_dom_sf"/>
</dbReference>
<feature type="compositionally biased region" description="Polar residues" evidence="2">
    <location>
        <begin position="364"/>
        <end position="379"/>
    </location>
</feature>
<dbReference type="InterPro" id="IPR050729">
    <property type="entry name" value="Rho-GAP"/>
</dbReference>
<feature type="region of interest" description="Disordered" evidence="2">
    <location>
        <begin position="947"/>
        <end position="972"/>
    </location>
</feature>
<dbReference type="InterPro" id="IPR001849">
    <property type="entry name" value="PH_domain"/>
</dbReference>
<dbReference type="SUPFAM" id="SSF64268">
    <property type="entry name" value="PX domain"/>
    <property type="match status" value="1"/>
</dbReference>
<dbReference type="STRING" id="1263082.A0A068RK98"/>
<dbReference type="InterPro" id="IPR011993">
    <property type="entry name" value="PH-like_dom_sf"/>
</dbReference>
<keyword evidence="1" id="KW-0343">GTPase activation</keyword>
<dbReference type="VEuPathDB" id="FungiDB:LCOR_01150.1"/>
<feature type="compositionally biased region" description="Basic residues" evidence="2">
    <location>
        <begin position="437"/>
        <end position="447"/>
    </location>
</feature>
<evidence type="ECO:0000259" key="5">
    <source>
        <dbReference type="PROSITE" id="PS50238"/>
    </source>
</evidence>
<dbReference type="Pfam" id="PF00169">
    <property type="entry name" value="PH"/>
    <property type="match status" value="1"/>
</dbReference>
<dbReference type="PROSITE" id="PS50003">
    <property type="entry name" value="PH_DOMAIN"/>
    <property type="match status" value="1"/>
</dbReference>
<dbReference type="FunFam" id="2.30.29.30:FF:000452">
    <property type="entry name" value="Rho GTPase activator (Bem3)"/>
    <property type="match status" value="1"/>
</dbReference>
<dbReference type="Gene3D" id="1.10.555.10">
    <property type="entry name" value="Rho GTPase activation protein"/>
    <property type="match status" value="1"/>
</dbReference>
<feature type="compositionally biased region" description="Acidic residues" evidence="2">
    <location>
        <begin position="950"/>
        <end position="959"/>
    </location>
</feature>
<feature type="domain" description="PX" evidence="4">
    <location>
        <begin position="181"/>
        <end position="352"/>
    </location>
</feature>
<dbReference type="Pfam" id="PF00787">
    <property type="entry name" value="PX"/>
    <property type="match status" value="1"/>
</dbReference>
<dbReference type="PROSITE" id="PS50195">
    <property type="entry name" value="PX"/>
    <property type="match status" value="1"/>
</dbReference>
<evidence type="ECO:0000256" key="1">
    <source>
        <dbReference type="ARBA" id="ARBA00022468"/>
    </source>
</evidence>
<feature type="compositionally biased region" description="Basic and acidic residues" evidence="2">
    <location>
        <begin position="448"/>
        <end position="460"/>
    </location>
</feature>
<dbReference type="GO" id="GO:0007165">
    <property type="term" value="P:signal transduction"/>
    <property type="evidence" value="ECO:0007669"/>
    <property type="project" value="InterPro"/>
</dbReference>
<dbReference type="CDD" id="cd13277">
    <property type="entry name" value="PH_Bem3"/>
    <property type="match status" value="1"/>
</dbReference>
<dbReference type="AlphaFoldDB" id="A0A068RK98"/>
<feature type="region of interest" description="Disordered" evidence="2">
    <location>
        <begin position="364"/>
        <end position="383"/>
    </location>
</feature>
<feature type="compositionally biased region" description="Low complexity" evidence="2">
    <location>
        <begin position="621"/>
        <end position="633"/>
    </location>
</feature>
<keyword evidence="7" id="KW-1185">Reference proteome</keyword>
<dbReference type="InterPro" id="IPR000198">
    <property type="entry name" value="RhoGAP_dom"/>
</dbReference>
<feature type="region of interest" description="Disordered" evidence="2">
    <location>
        <begin position="86"/>
        <end position="149"/>
    </location>
</feature>
<feature type="region of interest" description="Disordered" evidence="2">
    <location>
        <begin position="527"/>
        <end position="679"/>
    </location>
</feature>
<dbReference type="EMBL" id="CBTN010000003">
    <property type="protein sequence ID" value="CDH49406.1"/>
    <property type="molecule type" value="Genomic_DNA"/>
</dbReference>
<gene>
    <name evidence="6" type="ORF">LCOR_01150.1</name>
</gene>
<dbReference type="PROSITE" id="PS50238">
    <property type="entry name" value="RHOGAP"/>
    <property type="match status" value="1"/>
</dbReference>
<reference evidence="6" key="1">
    <citation type="submission" date="2013-08" db="EMBL/GenBank/DDBJ databases">
        <title>Gene expansion shapes genome architecture in the human pathogen Lichtheimia corymbifera: an evolutionary genomics analysis in the ancient terrestrial Mucorales (Mucoromycotina).</title>
        <authorList>
            <person name="Schwartze V.U."/>
            <person name="Winter S."/>
            <person name="Shelest E."/>
            <person name="Marcet-Houben M."/>
            <person name="Horn F."/>
            <person name="Wehner S."/>
            <person name="Hoffmann K."/>
            <person name="Riege K."/>
            <person name="Sammeth M."/>
            <person name="Nowrousian M."/>
            <person name="Valiante V."/>
            <person name="Linde J."/>
            <person name="Jacobsen I.D."/>
            <person name="Marz M."/>
            <person name="Brakhage A.A."/>
            <person name="Gabaldon T."/>
            <person name="Bocker S."/>
            <person name="Voigt K."/>
        </authorList>
    </citation>
    <scope>NUCLEOTIDE SEQUENCE [LARGE SCALE GENOMIC DNA]</scope>
    <source>
        <strain evidence="6">FSU 9682</strain>
    </source>
</reference>
<dbReference type="Proteomes" id="UP000027586">
    <property type="component" value="Unassembled WGS sequence"/>
</dbReference>
<dbReference type="InterPro" id="IPR008936">
    <property type="entry name" value="Rho_GTPase_activation_prot"/>
</dbReference>
<accession>A0A068RK98</accession>